<dbReference type="Proteomes" id="UP000604046">
    <property type="component" value="Unassembled WGS sequence"/>
</dbReference>
<organism evidence="2 3">
    <name type="scientific">Symbiodinium natans</name>
    <dbReference type="NCBI Taxonomy" id="878477"/>
    <lineage>
        <taxon>Eukaryota</taxon>
        <taxon>Sar</taxon>
        <taxon>Alveolata</taxon>
        <taxon>Dinophyceae</taxon>
        <taxon>Suessiales</taxon>
        <taxon>Symbiodiniaceae</taxon>
        <taxon>Symbiodinium</taxon>
    </lineage>
</organism>
<comment type="caution">
    <text evidence="2">The sequence shown here is derived from an EMBL/GenBank/DDBJ whole genome shotgun (WGS) entry which is preliminary data.</text>
</comment>
<dbReference type="EMBL" id="CAJNDS010002350">
    <property type="protein sequence ID" value="CAE7445097.1"/>
    <property type="molecule type" value="Genomic_DNA"/>
</dbReference>
<dbReference type="PROSITE" id="PS50053">
    <property type="entry name" value="UBIQUITIN_2"/>
    <property type="match status" value="1"/>
</dbReference>
<protein>
    <recommendedName>
        <fullName evidence="1">Ubiquitin-like domain-containing protein</fullName>
    </recommendedName>
</protein>
<name>A0A812RMX1_9DINO</name>
<evidence type="ECO:0000313" key="2">
    <source>
        <dbReference type="EMBL" id="CAE7445097.1"/>
    </source>
</evidence>
<dbReference type="InterPro" id="IPR000626">
    <property type="entry name" value="Ubiquitin-like_dom"/>
</dbReference>
<sequence length="116" mass="12163">MLTLHVSLLSGRTVTLEAKPDHTVESLQVHAQTALNVCRGRLLDCSGDPLDAAATVEEAGLQTGQLLTLQMRPVEICSSVTGRAFAAILSDGSVATWGLSDFGGDSSAVQDQLRNV</sequence>
<dbReference type="AlphaFoldDB" id="A0A812RMX1"/>
<evidence type="ECO:0000259" key="1">
    <source>
        <dbReference type="PROSITE" id="PS50053"/>
    </source>
</evidence>
<dbReference type="SUPFAM" id="SSF54236">
    <property type="entry name" value="Ubiquitin-like"/>
    <property type="match status" value="1"/>
</dbReference>
<accession>A0A812RMX1</accession>
<dbReference type="InterPro" id="IPR029071">
    <property type="entry name" value="Ubiquitin-like_domsf"/>
</dbReference>
<feature type="domain" description="Ubiquitin-like" evidence="1">
    <location>
        <begin position="2"/>
        <end position="72"/>
    </location>
</feature>
<evidence type="ECO:0000313" key="3">
    <source>
        <dbReference type="Proteomes" id="UP000604046"/>
    </source>
</evidence>
<dbReference type="Gene3D" id="3.10.20.90">
    <property type="entry name" value="Phosphatidylinositol 3-kinase Catalytic Subunit, Chain A, domain 1"/>
    <property type="match status" value="1"/>
</dbReference>
<reference evidence="2" key="1">
    <citation type="submission" date="2021-02" db="EMBL/GenBank/DDBJ databases">
        <authorList>
            <person name="Dougan E. K."/>
            <person name="Rhodes N."/>
            <person name="Thang M."/>
            <person name="Chan C."/>
        </authorList>
    </citation>
    <scope>NUCLEOTIDE SEQUENCE</scope>
</reference>
<keyword evidence="3" id="KW-1185">Reference proteome</keyword>
<dbReference type="OrthoDB" id="439358at2759"/>
<gene>
    <name evidence="2" type="ORF">SNAT2548_LOCUS24234</name>
</gene>
<proteinExistence type="predicted"/>